<reference evidence="7 8" key="1">
    <citation type="submission" date="2016-04" db="EMBL/GenBank/DDBJ databases">
        <title>The genome of Intoshia linei affirms orthonectids as highly simplified spiralians.</title>
        <authorList>
            <person name="Mikhailov K.V."/>
            <person name="Slusarev G.S."/>
            <person name="Nikitin M.A."/>
            <person name="Logacheva M.D."/>
            <person name="Penin A."/>
            <person name="Aleoshin V."/>
            <person name="Panchin Y.V."/>
        </authorList>
    </citation>
    <scope>NUCLEOTIDE SEQUENCE [LARGE SCALE GENOMIC DNA]</scope>
    <source>
        <strain evidence="7">Intl2013</strain>
        <tissue evidence="7">Whole animal</tissue>
    </source>
</reference>
<dbReference type="InterPro" id="IPR037278">
    <property type="entry name" value="ARFGAP/RecO"/>
</dbReference>
<evidence type="ECO:0000256" key="4">
    <source>
        <dbReference type="ARBA" id="ARBA00022833"/>
    </source>
</evidence>
<keyword evidence="4" id="KW-0862">Zinc</keyword>
<dbReference type="GO" id="GO:0030100">
    <property type="term" value="P:regulation of endocytosis"/>
    <property type="evidence" value="ECO:0007669"/>
    <property type="project" value="TreeGrafter"/>
</dbReference>
<dbReference type="Pfam" id="PF01412">
    <property type="entry name" value="ArfGap"/>
    <property type="match status" value="1"/>
</dbReference>
<dbReference type="GO" id="GO:0008270">
    <property type="term" value="F:zinc ion binding"/>
    <property type="evidence" value="ECO:0007669"/>
    <property type="project" value="UniProtKB-KW"/>
</dbReference>
<evidence type="ECO:0000313" key="8">
    <source>
        <dbReference type="Proteomes" id="UP000078046"/>
    </source>
</evidence>
<keyword evidence="8" id="KW-1185">Reference proteome</keyword>
<dbReference type="EMBL" id="LWCA01001833">
    <property type="protein sequence ID" value="OAF64440.1"/>
    <property type="molecule type" value="Genomic_DNA"/>
</dbReference>
<dbReference type="PROSITE" id="PS50115">
    <property type="entry name" value="ARFGAP"/>
    <property type="match status" value="1"/>
</dbReference>
<keyword evidence="1" id="KW-0343">GTPase activation</keyword>
<dbReference type="Proteomes" id="UP000078046">
    <property type="component" value="Unassembled WGS sequence"/>
</dbReference>
<accession>A0A177ARJ4</accession>
<evidence type="ECO:0000259" key="6">
    <source>
        <dbReference type="PROSITE" id="PS50115"/>
    </source>
</evidence>
<keyword evidence="2" id="KW-0479">Metal-binding</keyword>
<organism evidence="7 8">
    <name type="scientific">Intoshia linei</name>
    <dbReference type="NCBI Taxonomy" id="1819745"/>
    <lineage>
        <taxon>Eukaryota</taxon>
        <taxon>Metazoa</taxon>
        <taxon>Spiralia</taxon>
        <taxon>Lophotrochozoa</taxon>
        <taxon>Mesozoa</taxon>
        <taxon>Orthonectida</taxon>
        <taxon>Rhopaluridae</taxon>
        <taxon>Intoshia</taxon>
    </lineage>
</organism>
<gene>
    <name evidence="7" type="ORF">A3Q56_07864</name>
</gene>
<protein>
    <submittedName>
        <fullName evidence="7">ADP-ribosylation factor GTPase-activating protein AGD7</fullName>
    </submittedName>
</protein>
<dbReference type="OrthoDB" id="983479at2759"/>
<dbReference type="InterPro" id="IPR001164">
    <property type="entry name" value="ArfGAP_dom"/>
</dbReference>
<dbReference type="AlphaFoldDB" id="A0A177ARJ4"/>
<dbReference type="GO" id="GO:0000139">
    <property type="term" value="C:Golgi membrane"/>
    <property type="evidence" value="ECO:0007669"/>
    <property type="project" value="TreeGrafter"/>
</dbReference>
<keyword evidence="3 5" id="KW-0863">Zinc-finger</keyword>
<dbReference type="InterPro" id="IPR038508">
    <property type="entry name" value="ArfGAP_dom_sf"/>
</dbReference>
<name>A0A177ARJ4_9BILA</name>
<dbReference type="GO" id="GO:0032012">
    <property type="term" value="P:regulation of ARF protein signal transduction"/>
    <property type="evidence" value="ECO:0007669"/>
    <property type="project" value="TreeGrafter"/>
</dbReference>
<evidence type="ECO:0000256" key="3">
    <source>
        <dbReference type="ARBA" id="ARBA00022771"/>
    </source>
</evidence>
<feature type="non-terminal residue" evidence="7">
    <location>
        <position position="233"/>
    </location>
</feature>
<dbReference type="Gene3D" id="1.10.220.150">
    <property type="entry name" value="Arf GTPase activating protein"/>
    <property type="match status" value="1"/>
</dbReference>
<feature type="domain" description="Arf-GAP" evidence="6">
    <location>
        <begin position="7"/>
        <end position="125"/>
    </location>
</feature>
<dbReference type="PRINTS" id="PR00405">
    <property type="entry name" value="REVINTRACTNG"/>
</dbReference>
<dbReference type="PANTHER" id="PTHR46395:SF1">
    <property type="entry name" value="ADP-RIBOSYLATION FACTOR GTPASE-ACTIVATING PROTEIN 1"/>
    <property type="match status" value="1"/>
</dbReference>
<dbReference type="SUPFAM" id="SSF57863">
    <property type="entry name" value="ArfGap/RecO-like zinc finger"/>
    <property type="match status" value="1"/>
</dbReference>
<proteinExistence type="predicted"/>
<evidence type="ECO:0000256" key="5">
    <source>
        <dbReference type="PROSITE-ProRule" id="PRU00288"/>
    </source>
</evidence>
<comment type="caution">
    <text evidence="7">The sequence shown here is derived from an EMBL/GenBank/DDBJ whole genome shotgun (WGS) entry which is preliminary data.</text>
</comment>
<sequence>MASPQSSRILTSLKNENKRNQHCFDCHAYNPQWASVTYGIWICLECSGKHRGLGVHISFVRSEQMDKWKETEISKMRCGGNHRAMTFFDTHDDINDQMPFRDKYNTLTAALYRDKILTISQGKEWRESESRVHETFKKTCFSLSSDFNTNTNITSSHSAVGLYNQRDDYFDRLNKIDERRPRGVHPNKGGQYSGVGNIEPIGVHKSSSEMKVGNYWSSISTGFTSFAQAASTK</sequence>
<dbReference type="SMART" id="SM00105">
    <property type="entry name" value="ArfGap"/>
    <property type="match status" value="1"/>
</dbReference>
<dbReference type="PANTHER" id="PTHR46395">
    <property type="entry name" value="ADP-RIBOSYLATION FACTOR GTPASE-ACTIVATING PROTEIN 1"/>
    <property type="match status" value="1"/>
</dbReference>
<dbReference type="CDD" id="cd08830">
    <property type="entry name" value="ArfGap_ArfGap1"/>
    <property type="match status" value="1"/>
</dbReference>
<dbReference type="GO" id="GO:0005096">
    <property type="term" value="F:GTPase activator activity"/>
    <property type="evidence" value="ECO:0007669"/>
    <property type="project" value="UniProtKB-KW"/>
</dbReference>
<dbReference type="FunFam" id="1.10.220.150:FF:000014">
    <property type="entry name" value="ADP-ribosylation factor GTPase-activating protein"/>
    <property type="match status" value="1"/>
</dbReference>
<evidence type="ECO:0000313" key="7">
    <source>
        <dbReference type="EMBL" id="OAF64440.1"/>
    </source>
</evidence>
<evidence type="ECO:0000256" key="2">
    <source>
        <dbReference type="ARBA" id="ARBA00022723"/>
    </source>
</evidence>
<evidence type="ECO:0000256" key="1">
    <source>
        <dbReference type="ARBA" id="ARBA00022468"/>
    </source>
</evidence>